<feature type="non-terminal residue" evidence="1">
    <location>
        <position position="1"/>
    </location>
</feature>
<gene>
    <name evidence="1" type="ORF">EIN_228950</name>
</gene>
<dbReference type="VEuPathDB" id="AmoebaDB:EIN_228950"/>
<dbReference type="SUPFAM" id="SSF49562">
    <property type="entry name" value="C2 domain (Calcium/lipid-binding domain, CaLB)"/>
    <property type="match status" value="1"/>
</dbReference>
<dbReference type="KEGG" id="eiv:EIN_228950"/>
<dbReference type="EMBL" id="KB206756">
    <property type="protein sequence ID" value="ELP88392.1"/>
    <property type="molecule type" value="Genomic_DNA"/>
</dbReference>
<evidence type="ECO:0000313" key="1">
    <source>
        <dbReference type="EMBL" id="ELP88392.1"/>
    </source>
</evidence>
<dbReference type="Proteomes" id="UP000014680">
    <property type="component" value="Unassembled WGS sequence"/>
</dbReference>
<proteinExistence type="predicted"/>
<name>A0A0A1U2W3_ENTIV</name>
<dbReference type="RefSeq" id="XP_004255163.1">
    <property type="nucleotide sequence ID" value="XM_004255115.1"/>
</dbReference>
<dbReference type="Gene3D" id="2.60.40.150">
    <property type="entry name" value="C2 domain"/>
    <property type="match status" value="1"/>
</dbReference>
<dbReference type="InterPro" id="IPR035892">
    <property type="entry name" value="C2_domain_sf"/>
</dbReference>
<protein>
    <submittedName>
        <fullName evidence="1">Uncharacterized protein</fullName>
    </submittedName>
</protein>
<accession>A0A0A1U2W3</accession>
<sequence length="138" mass="16227">NNRLSFEVSKDRTNVMVYMYDRHRIGFDVFMGAVNFDLQYFPPDVLIQDWFQLSCFGQKDTAVTGKVLLRVCYRVSQNANCVFVDIQGKSPLLRDYYPYTHFLIEQIEKQNKARKDKKLCSNTMMMFEGQIVCNNPVK</sequence>
<keyword evidence="2" id="KW-1185">Reference proteome</keyword>
<dbReference type="AlphaFoldDB" id="A0A0A1U2W3"/>
<reference evidence="1 2" key="1">
    <citation type="submission" date="2012-10" db="EMBL/GenBank/DDBJ databases">
        <authorList>
            <person name="Zafar N."/>
            <person name="Inman J."/>
            <person name="Hall N."/>
            <person name="Lorenzi H."/>
            <person name="Caler E."/>
        </authorList>
    </citation>
    <scope>NUCLEOTIDE SEQUENCE [LARGE SCALE GENOMIC DNA]</scope>
    <source>
        <strain evidence="1 2">IP1</strain>
    </source>
</reference>
<evidence type="ECO:0000313" key="2">
    <source>
        <dbReference type="Proteomes" id="UP000014680"/>
    </source>
</evidence>
<dbReference type="GeneID" id="14887183"/>
<organism evidence="1 2">
    <name type="scientific">Entamoeba invadens IP1</name>
    <dbReference type="NCBI Taxonomy" id="370355"/>
    <lineage>
        <taxon>Eukaryota</taxon>
        <taxon>Amoebozoa</taxon>
        <taxon>Evosea</taxon>
        <taxon>Archamoebae</taxon>
        <taxon>Mastigamoebida</taxon>
        <taxon>Entamoebidae</taxon>
        <taxon>Entamoeba</taxon>
    </lineage>
</organism>